<evidence type="ECO:0000313" key="1">
    <source>
        <dbReference type="EMBL" id="KAJ9653320.1"/>
    </source>
</evidence>
<evidence type="ECO:0000313" key="2">
    <source>
        <dbReference type="Proteomes" id="UP001172386"/>
    </source>
</evidence>
<reference evidence="1" key="1">
    <citation type="submission" date="2022-10" db="EMBL/GenBank/DDBJ databases">
        <title>Culturing micro-colonial fungi from biological soil crusts in the Mojave desert and describing Neophaeococcomyces mojavensis, and introducing the new genera and species Taxawa tesnikishii.</title>
        <authorList>
            <person name="Kurbessoian T."/>
            <person name="Stajich J.E."/>
        </authorList>
    </citation>
    <scope>NUCLEOTIDE SEQUENCE</scope>
    <source>
        <strain evidence="1">JES_112</strain>
    </source>
</reference>
<dbReference type="EMBL" id="JAPDRQ010000159">
    <property type="protein sequence ID" value="KAJ9653320.1"/>
    <property type="molecule type" value="Genomic_DNA"/>
</dbReference>
<accession>A0ACC2ZZV1</accession>
<organism evidence="1 2">
    <name type="scientific">Neophaeococcomyces mojaviensis</name>
    <dbReference type="NCBI Taxonomy" id="3383035"/>
    <lineage>
        <taxon>Eukaryota</taxon>
        <taxon>Fungi</taxon>
        <taxon>Dikarya</taxon>
        <taxon>Ascomycota</taxon>
        <taxon>Pezizomycotina</taxon>
        <taxon>Eurotiomycetes</taxon>
        <taxon>Chaetothyriomycetidae</taxon>
        <taxon>Chaetothyriales</taxon>
        <taxon>Chaetothyriales incertae sedis</taxon>
        <taxon>Neophaeococcomyces</taxon>
    </lineage>
</organism>
<name>A0ACC2ZZV1_9EURO</name>
<proteinExistence type="predicted"/>
<comment type="caution">
    <text evidence="1">The sequence shown here is derived from an EMBL/GenBank/DDBJ whole genome shotgun (WGS) entry which is preliminary data.</text>
</comment>
<protein>
    <submittedName>
        <fullName evidence="1">Dynamin-like GTPase that mediates homotypic ER fusion</fullName>
    </submittedName>
</protein>
<keyword evidence="2" id="KW-1185">Reference proteome</keyword>
<feature type="non-terminal residue" evidence="1">
    <location>
        <position position="1"/>
    </location>
</feature>
<gene>
    <name evidence="1" type="primary">SEY1</name>
    <name evidence="1" type="ORF">H2198_007509</name>
</gene>
<sequence length="299" mass="33899">DAEKRFSDRARSFDASPEEIEVGCWRLRRKSWGVLRAKIEEEMMEGNLLLKLRENFEDKFRYDEAGVPRIWKPSDDIEGLFRQARESTLTLIPLLSKMRNSQTGNPPPLDEWVGHAPASATAADEEDLVPIGGLDEEEGKSLEEETTMLTESKRQDLTVRFKKAAEGVFVEAKRSTVSGITSVPLYFYVILLALGWNELVAVLRNPLYFVFLAILGVGAYVTWTLNLWGPIMNMTNAASTQALEEGKKRLREFLESSETGRQAIGMTPLREDAYEMKRMNNTNLASSLKNKEEEEVDDI</sequence>
<dbReference type="Proteomes" id="UP001172386">
    <property type="component" value="Unassembled WGS sequence"/>
</dbReference>